<dbReference type="RefSeq" id="WP_183770148.1">
    <property type="nucleotide sequence ID" value="NZ_JACHFW010000001.1"/>
</dbReference>
<dbReference type="Gene3D" id="2.170.120.40">
    <property type="entry name" value="YbbR-like domain"/>
    <property type="match status" value="1"/>
</dbReference>
<dbReference type="PANTHER" id="PTHR37804">
    <property type="entry name" value="CDAA REGULATORY PROTEIN CDAR"/>
    <property type="match status" value="1"/>
</dbReference>
<reference evidence="1 2" key="1">
    <citation type="submission" date="2020-08" db="EMBL/GenBank/DDBJ databases">
        <title>Genomic Encyclopedia of Type Strains, Phase IV (KMG-IV): sequencing the most valuable type-strain genomes for metagenomic binning, comparative biology and taxonomic classification.</title>
        <authorList>
            <person name="Goeker M."/>
        </authorList>
    </citation>
    <scope>NUCLEOTIDE SEQUENCE [LARGE SCALE GENOMIC DNA]</scope>
    <source>
        <strain evidence="1 2">DSM 106146</strain>
    </source>
</reference>
<evidence type="ECO:0000313" key="1">
    <source>
        <dbReference type="EMBL" id="MBB5262950.1"/>
    </source>
</evidence>
<dbReference type="InterPro" id="IPR012505">
    <property type="entry name" value="YbbR"/>
</dbReference>
<name>A0A7W8H7A4_9FIRM</name>
<dbReference type="Pfam" id="PF07949">
    <property type="entry name" value="YbbR"/>
    <property type="match status" value="2"/>
</dbReference>
<organism evidence="1 2">
    <name type="scientific">Catenibacillus scindens</name>
    <dbReference type="NCBI Taxonomy" id="673271"/>
    <lineage>
        <taxon>Bacteria</taxon>
        <taxon>Bacillati</taxon>
        <taxon>Bacillota</taxon>
        <taxon>Clostridia</taxon>
        <taxon>Lachnospirales</taxon>
        <taxon>Lachnospiraceae</taxon>
        <taxon>Catenibacillus</taxon>
    </lineage>
</organism>
<accession>A0A7W8H7A4</accession>
<dbReference type="Gene3D" id="2.170.120.30">
    <property type="match status" value="2"/>
</dbReference>
<comment type="caution">
    <text evidence="1">The sequence shown here is derived from an EMBL/GenBank/DDBJ whole genome shotgun (WGS) entry which is preliminary data.</text>
</comment>
<keyword evidence="2" id="KW-1185">Reference proteome</keyword>
<dbReference type="AlphaFoldDB" id="A0A7W8H7A4"/>
<dbReference type="EMBL" id="JACHFW010000001">
    <property type="protein sequence ID" value="MBB5262950.1"/>
    <property type="molecule type" value="Genomic_DNA"/>
</dbReference>
<dbReference type="Proteomes" id="UP000543642">
    <property type="component" value="Unassembled WGS sequence"/>
</dbReference>
<protein>
    <submittedName>
        <fullName evidence="1">YbbR domain-containing protein</fullName>
    </submittedName>
</protein>
<sequence>MKKKLTNNLGLKLGSLVLAVVIWLLIQSVADPLTTKTLTQTVEVRNEEVLSQQDENYTYSIVSGETARFTISGRSSVINRLSASDFNVYADMSKLSIVDAVPVEITPKAYVDSNVEILPQSNTLQIELDELTTIQRDVTVTTSGTPADGYAVGSTSCEPSLVTISGPKKILENADRLVVSVNVEGRSSDFSEDVQPVLYDKNGDMITAETVDIELENPVRVNVEIWRTQTLDVILDFSGVTAADGYAITGTAYSPQQIVVTASDEDMEKSDIISRGSVTYSIPGEENLTETTEGVFPIADYLGDNLRLVDSDLRENGITYQITVEEEVSASWPVSFENIQLIGENSNFTYRLASGDDTVSITVTGTEENLDSARSDTSQKSQFYLDVTNCDEPGEYSATISASLPENISLAPGQEVAIIVEEAQPQTQTGSQSEESGQ</sequence>
<dbReference type="PANTHER" id="PTHR37804:SF1">
    <property type="entry name" value="CDAA REGULATORY PROTEIN CDAR"/>
    <property type="match status" value="1"/>
</dbReference>
<evidence type="ECO:0000313" key="2">
    <source>
        <dbReference type="Proteomes" id="UP000543642"/>
    </source>
</evidence>
<proteinExistence type="predicted"/>
<gene>
    <name evidence="1" type="ORF">HNP82_000044</name>
</gene>
<dbReference type="InterPro" id="IPR053154">
    <property type="entry name" value="c-di-AMP_regulator"/>
</dbReference>